<evidence type="ECO:0000313" key="2">
    <source>
        <dbReference type="EMBL" id="CAB3985234.1"/>
    </source>
</evidence>
<accession>A0A6S7FY76</accession>
<reference evidence="2" key="1">
    <citation type="submission" date="2020-04" db="EMBL/GenBank/DDBJ databases">
        <authorList>
            <person name="Alioto T."/>
            <person name="Alioto T."/>
            <person name="Gomez Garrido J."/>
        </authorList>
    </citation>
    <scope>NUCLEOTIDE SEQUENCE</scope>
    <source>
        <strain evidence="2">A484AB</strain>
    </source>
</reference>
<sequence length="135" mass="15423">MVGLIFEPHPPTAKKFLPTSELYLDLIKSNSYRIYYLQDIFSSPRQIVKNESFVAFRLCRSVRCVRDRRYCRSVCANIRRAIKGGKPARLHRITDRRAINNNARLAKCAGKICAQYPFATTKQGGKGAFVKSVPR</sequence>
<dbReference type="EMBL" id="CACRXK020000846">
    <property type="protein sequence ID" value="CAB3985234.1"/>
    <property type="molecule type" value="Genomic_DNA"/>
</dbReference>
<comment type="caution">
    <text evidence="2">The sequence shown here is derived from an EMBL/GenBank/DDBJ whole genome shotgun (WGS) entry which is preliminary data.</text>
</comment>
<feature type="domain" description="Deoxyribonuclease NucA/NucB" evidence="1">
    <location>
        <begin position="97"/>
        <end position="134"/>
    </location>
</feature>
<feature type="non-terminal residue" evidence="2">
    <location>
        <position position="1"/>
    </location>
</feature>
<proteinExistence type="predicted"/>
<dbReference type="Proteomes" id="UP001152795">
    <property type="component" value="Unassembled WGS sequence"/>
</dbReference>
<dbReference type="InterPro" id="IPR029476">
    <property type="entry name" value="DNase_NucA_NucB"/>
</dbReference>
<dbReference type="Pfam" id="PF14040">
    <property type="entry name" value="DNase_NucA_NucB"/>
    <property type="match status" value="1"/>
</dbReference>
<evidence type="ECO:0000259" key="1">
    <source>
        <dbReference type="Pfam" id="PF14040"/>
    </source>
</evidence>
<evidence type="ECO:0000313" key="3">
    <source>
        <dbReference type="Proteomes" id="UP001152795"/>
    </source>
</evidence>
<organism evidence="2 3">
    <name type="scientific">Paramuricea clavata</name>
    <name type="common">Red gorgonian</name>
    <name type="synonym">Violescent sea-whip</name>
    <dbReference type="NCBI Taxonomy" id="317549"/>
    <lineage>
        <taxon>Eukaryota</taxon>
        <taxon>Metazoa</taxon>
        <taxon>Cnidaria</taxon>
        <taxon>Anthozoa</taxon>
        <taxon>Octocorallia</taxon>
        <taxon>Malacalcyonacea</taxon>
        <taxon>Plexauridae</taxon>
        <taxon>Paramuricea</taxon>
    </lineage>
</organism>
<gene>
    <name evidence="2" type="ORF">PACLA_8A060227</name>
</gene>
<name>A0A6S7FY76_PARCT</name>
<dbReference type="AlphaFoldDB" id="A0A6S7FY76"/>
<protein>
    <recommendedName>
        <fullName evidence="1">Deoxyribonuclease NucA/NucB domain-containing protein</fullName>
    </recommendedName>
</protein>
<keyword evidence="3" id="KW-1185">Reference proteome</keyword>